<feature type="domain" description="C2H2-type" evidence="8">
    <location>
        <begin position="834"/>
        <end position="863"/>
    </location>
</feature>
<feature type="domain" description="C2H2-type" evidence="8">
    <location>
        <begin position="1034"/>
        <end position="1060"/>
    </location>
</feature>
<evidence type="ECO:0000313" key="9">
    <source>
        <dbReference type="EMBL" id="VDD88434.1"/>
    </source>
</evidence>
<feature type="domain" description="C2H2-type" evidence="8">
    <location>
        <begin position="343"/>
        <end position="371"/>
    </location>
</feature>
<feature type="domain" description="C2H2-type" evidence="8">
    <location>
        <begin position="282"/>
        <end position="309"/>
    </location>
</feature>
<evidence type="ECO:0000256" key="5">
    <source>
        <dbReference type="ARBA" id="ARBA00022833"/>
    </source>
</evidence>
<dbReference type="InterPro" id="IPR036236">
    <property type="entry name" value="Znf_C2H2_sf"/>
</dbReference>
<dbReference type="GO" id="GO:0008270">
    <property type="term" value="F:zinc ion binding"/>
    <property type="evidence" value="ECO:0007669"/>
    <property type="project" value="UniProtKB-KW"/>
</dbReference>
<keyword evidence="5" id="KW-0862">Zinc</keyword>
<dbReference type="WBParaSite" id="EVEC_0000386901-mRNA-1">
    <property type="protein sequence ID" value="EVEC_0000386901-mRNA-1"/>
    <property type="gene ID" value="EVEC_0000386901"/>
</dbReference>
<dbReference type="GO" id="GO:0005634">
    <property type="term" value="C:nucleus"/>
    <property type="evidence" value="ECO:0007669"/>
    <property type="project" value="UniProtKB-SubCell"/>
</dbReference>
<comment type="subcellular location">
    <subcellularLocation>
        <location evidence="1">Nucleus</location>
    </subcellularLocation>
</comment>
<evidence type="ECO:0000256" key="2">
    <source>
        <dbReference type="ARBA" id="ARBA00022723"/>
    </source>
</evidence>
<evidence type="ECO:0000313" key="11">
    <source>
        <dbReference type="WBParaSite" id="EVEC_0000386901-mRNA-1"/>
    </source>
</evidence>
<dbReference type="Gene3D" id="3.30.160.60">
    <property type="entry name" value="Classic Zinc Finger"/>
    <property type="match status" value="10"/>
</dbReference>
<feature type="domain" description="C2H2-type" evidence="8">
    <location>
        <begin position="750"/>
        <end position="777"/>
    </location>
</feature>
<dbReference type="PROSITE" id="PS00028">
    <property type="entry name" value="ZINC_FINGER_C2H2_1"/>
    <property type="match status" value="9"/>
</dbReference>
<reference evidence="9 10" key="2">
    <citation type="submission" date="2018-10" db="EMBL/GenBank/DDBJ databases">
        <authorList>
            <consortium name="Pathogen Informatics"/>
        </authorList>
    </citation>
    <scope>NUCLEOTIDE SEQUENCE [LARGE SCALE GENOMIC DNA]</scope>
</reference>
<dbReference type="SMART" id="SM00355">
    <property type="entry name" value="ZnF_C2H2"/>
    <property type="match status" value="12"/>
</dbReference>
<dbReference type="SUPFAM" id="SSF57667">
    <property type="entry name" value="beta-beta-alpha zinc fingers"/>
    <property type="match status" value="5"/>
</dbReference>
<feature type="domain" description="C2H2-type" evidence="8">
    <location>
        <begin position="947"/>
        <end position="974"/>
    </location>
</feature>
<feature type="domain" description="C2H2-type" evidence="8">
    <location>
        <begin position="372"/>
        <end position="400"/>
    </location>
</feature>
<dbReference type="STRING" id="51028.A0A0N4V1N5"/>
<proteinExistence type="predicted"/>
<evidence type="ECO:0000256" key="7">
    <source>
        <dbReference type="PROSITE-ProRule" id="PRU00042"/>
    </source>
</evidence>
<evidence type="ECO:0000313" key="10">
    <source>
        <dbReference type="Proteomes" id="UP000274131"/>
    </source>
</evidence>
<evidence type="ECO:0000256" key="4">
    <source>
        <dbReference type="ARBA" id="ARBA00022771"/>
    </source>
</evidence>
<feature type="domain" description="C2H2-type" evidence="8">
    <location>
        <begin position="975"/>
        <end position="1003"/>
    </location>
</feature>
<dbReference type="EMBL" id="UXUI01007628">
    <property type="protein sequence ID" value="VDD88434.1"/>
    <property type="molecule type" value="Genomic_DNA"/>
</dbReference>
<keyword evidence="6" id="KW-0539">Nucleus</keyword>
<feature type="domain" description="C2H2-type" evidence="8">
    <location>
        <begin position="68"/>
        <end position="96"/>
    </location>
</feature>
<dbReference type="PANTHER" id="PTHR24376:SF216">
    <property type="entry name" value="ZINC FINGER PROTEIN 420-LIKE"/>
    <property type="match status" value="1"/>
</dbReference>
<dbReference type="FunFam" id="3.30.160.60:FF:002343">
    <property type="entry name" value="Zinc finger protein 33A"/>
    <property type="match status" value="1"/>
</dbReference>
<dbReference type="Proteomes" id="UP000274131">
    <property type="component" value="Unassembled WGS sequence"/>
</dbReference>
<evidence type="ECO:0000259" key="8">
    <source>
        <dbReference type="PROSITE" id="PS50157"/>
    </source>
</evidence>
<dbReference type="PANTHER" id="PTHR24376">
    <property type="entry name" value="ZINC FINGER PROTEIN"/>
    <property type="match status" value="1"/>
</dbReference>
<feature type="domain" description="C2H2-type" evidence="8">
    <location>
        <begin position="1004"/>
        <end position="1033"/>
    </location>
</feature>
<organism evidence="11">
    <name type="scientific">Enterobius vermicularis</name>
    <name type="common">Human pinworm</name>
    <dbReference type="NCBI Taxonomy" id="51028"/>
    <lineage>
        <taxon>Eukaryota</taxon>
        <taxon>Metazoa</taxon>
        <taxon>Ecdysozoa</taxon>
        <taxon>Nematoda</taxon>
        <taxon>Chromadorea</taxon>
        <taxon>Rhabditida</taxon>
        <taxon>Spirurina</taxon>
        <taxon>Oxyuridomorpha</taxon>
        <taxon>Oxyuroidea</taxon>
        <taxon>Oxyuridae</taxon>
        <taxon>Enterobius</taxon>
    </lineage>
</organism>
<feature type="domain" description="C2H2-type" evidence="8">
    <location>
        <begin position="310"/>
        <end position="333"/>
    </location>
</feature>
<keyword evidence="4 7" id="KW-0863">Zinc-finger</keyword>
<accession>A0A0N4V1N5</accession>
<gene>
    <name evidence="9" type="ORF">EVEC_LOCUS3577</name>
</gene>
<evidence type="ECO:0000256" key="3">
    <source>
        <dbReference type="ARBA" id="ARBA00022737"/>
    </source>
</evidence>
<keyword evidence="3" id="KW-0677">Repeat</keyword>
<evidence type="ECO:0000256" key="6">
    <source>
        <dbReference type="ARBA" id="ARBA00023242"/>
    </source>
</evidence>
<keyword evidence="10" id="KW-1185">Reference proteome</keyword>
<dbReference type="OrthoDB" id="40579at2759"/>
<keyword evidence="2" id="KW-0479">Metal-binding</keyword>
<evidence type="ECO:0000256" key="1">
    <source>
        <dbReference type="ARBA" id="ARBA00004123"/>
    </source>
</evidence>
<reference evidence="11" key="1">
    <citation type="submission" date="2017-02" db="UniProtKB">
        <authorList>
            <consortium name="WormBaseParasite"/>
        </authorList>
    </citation>
    <scope>IDENTIFICATION</scope>
</reference>
<dbReference type="Pfam" id="PF00096">
    <property type="entry name" value="zf-C2H2"/>
    <property type="match status" value="2"/>
</dbReference>
<dbReference type="GO" id="GO:0001228">
    <property type="term" value="F:DNA-binding transcription activator activity, RNA polymerase II-specific"/>
    <property type="evidence" value="ECO:0007669"/>
    <property type="project" value="TreeGrafter"/>
</dbReference>
<dbReference type="PROSITE" id="PS50157">
    <property type="entry name" value="ZINC_FINGER_C2H2_2"/>
    <property type="match status" value="11"/>
</dbReference>
<sequence length="1099" mass="124186">MYQRHRTRIKGGLSSSQNNEVLSDMMVEEAFRAEYRIVFRCSVCNECKESLEKLEAHLWNCHLREFPYRCALCGYPSLSSKALCLHFEQMHGRNEPVLFKRSIANEMRLREMIAQSLLFPMEENIYDSVALPNGDDESLGQIPVIEQNQVHHIMPTEIGSTIAIETPYETLAVSEFNGNVVKEEIVNEDIRQRKQSGVVAVEEGCVGDVYIAQNAYGVYEDGSYGIQFVDEDGNQLDAQNLITEEDSFQENVLPRMPTQVQEHSNRVVVKPISKSRRRATIHQCEDCGKVLKYPSKIAEHRRSHTKEKPHSCPECGASFSQKGALKCHLRLHTVSFRLGERPYLCTWDCGRSFVSASARQMHEKMHTGEKRFICSVCGHLFSKKFHMQRHMSTLHPNHEDEDFTGLDAAGEDAGTLAKTVATVAKAILILNRVCRFAIGSPEVFCAIKFNYEVGAHSTIDLGNAVSKFLVSSLLSIPVRLVSKRELNMFLLMVSEFLCLDWSPYFENWVLVIPFDPLYCQRPNQCLKYDGSEEWFFFYLAVAIILDDLKIVVAQSFLASFANVGLLTTTSNCKLQLGLFGRQRFFVACRTAKGHPSFRKVGGTAENLLVPINWVFVKMALSRMLPSGTTEGIVNFTGFERVVTVDQVVITFAEDVRDEVFQDMALNDFTSWSYNEVFSHDFLPGASCSGAPSVEAELVFGEDGNLEGVDSANSSVTRRKENQVHSSSCFVVTDKGNFLVERRIRRTATVAECEYCGVVTKHPSKIQAHLRTHTGEKPFECLICGMRSILNEECAPAPFSDSITSGISIRTPYCRFTQRTPMRMHVRRHLKQTPFTCSFGCGKSYVSNALKNAHEFKAHSKERSRNLAKRNIRRPMNCIPLESRSSPVLNTQVYPRSPTGSIKVSPPPTTSSSLDEGFISNLQVINAVAAGVCAESPKRVRRRPAVIAECTECGLVLKYPSKIKAHMRVHTGERPFECQFCFMRFATANPLRVHLRRIHTGEKPFECRWECSRRFVSISARNEHERIVHAGFKRYQCTVGECRRLFTRRQYLIVHQSKEHSIDCGFDRDSFGTPKELTKESGTKLLPVPAVAVQLKPSCQ</sequence>
<protein>
    <submittedName>
        <fullName evidence="11">C2H2-type domain-containing protein</fullName>
    </submittedName>
</protein>
<name>A0A0N4V1N5_ENTVE</name>
<dbReference type="InterPro" id="IPR013087">
    <property type="entry name" value="Znf_C2H2_type"/>
</dbReference>
<dbReference type="GO" id="GO:0000978">
    <property type="term" value="F:RNA polymerase II cis-regulatory region sequence-specific DNA binding"/>
    <property type="evidence" value="ECO:0007669"/>
    <property type="project" value="TreeGrafter"/>
</dbReference>
<dbReference type="AlphaFoldDB" id="A0A0N4V1N5"/>